<dbReference type="AlphaFoldDB" id="A0A6P3X763"/>
<name>A0A6P3X763_DINQU</name>
<gene>
    <name evidence="9" type="primary">LOC106744162</name>
</gene>
<dbReference type="Proteomes" id="UP000515204">
    <property type="component" value="Unplaced"/>
</dbReference>
<dbReference type="GO" id="GO:0016020">
    <property type="term" value="C:membrane"/>
    <property type="evidence" value="ECO:0007669"/>
    <property type="project" value="UniProtKB-SubCell"/>
</dbReference>
<proteinExistence type="predicted"/>
<dbReference type="PANTHER" id="PTHR23511:SF5">
    <property type="entry name" value="MAJOR FACILITATOR-TYPE TRANSPORTER HXNZ-RELATED"/>
    <property type="match status" value="1"/>
</dbReference>
<sequence length="121" mass="12592">MSNECEIAIAGTGWGIYHYFLIILSGLLSLAEASTSLTVPIVAPFLLCEFKLNKDQATMPVATSSFGMAVGAFLFGSISDTAGRKKSIAVSTGIVFCASAGLSFAQTNFLINLSVFVLGLG</sequence>
<dbReference type="Gene3D" id="1.20.1250.20">
    <property type="entry name" value="MFS general substrate transporter like domains"/>
    <property type="match status" value="1"/>
</dbReference>
<evidence type="ECO:0000256" key="2">
    <source>
        <dbReference type="ARBA" id="ARBA00022448"/>
    </source>
</evidence>
<dbReference type="PANTHER" id="PTHR23511">
    <property type="entry name" value="SYNAPTIC VESICLE GLYCOPROTEIN 2"/>
    <property type="match status" value="1"/>
</dbReference>
<reference evidence="9" key="1">
    <citation type="submission" date="2025-08" db="UniProtKB">
        <authorList>
            <consortium name="RefSeq"/>
        </authorList>
    </citation>
    <scope>IDENTIFICATION</scope>
</reference>
<feature type="domain" description="Major facilitator superfamily (MFS) profile" evidence="7">
    <location>
        <begin position="18"/>
        <end position="121"/>
    </location>
</feature>
<accession>A0A6P3X763</accession>
<dbReference type="GO" id="GO:0022857">
    <property type="term" value="F:transmembrane transporter activity"/>
    <property type="evidence" value="ECO:0007669"/>
    <property type="project" value="InterPro"/>
</dbReference>
<dbReference type="SUPFAM" id="SSF103473">
    <property type="entry name" value="MFS general substrate transporter"/>
    <property type="match status" value="1"/>
</dbReference>
<dbReference type="InterPro" id="IPR020846">
    <property type="entry name" value="MFS_dom"/>
</dbReference>
<feature type="transmembrane region" description="Helical" evidence="6">
    <location>
        <begin position="57"/>
        <end position="76"/>
    </location>
</feature>
<keyword evidence="3 6" id="KW-0812">Transmembrane</keyword>
<keyword evidence="5 6" id="KW-0472">Membrane</keyword>
<dbReference type="InterPro" id="IPR036259">
    <property type="entry name" value="MFS_trans_sf"/>
</dbReference>
<dbReference type="KEGG" id="dqu:106744162"/>
<evidence type="ECO:0000256" key="4">
    <source>
        <dbReference type="ARBA" id="ARBA00022989"/>
    </source>
</evidence>
<evidence type="ECO:0000256" key="1">
    <source>
        <dbReference type="ARBA" id="ARBA00004141"/>
    </source>
</evidence>
<dbReference type="GeneID" id="106744162"/>
<dbReference type="OrthoDB" id="4139357at2759"/>
<feature type="transmembrane region" description="Helical" evidence="6">
    <location>
        <begin position="20"/>
        <end position="45"/>
    </location>
</feature>
<organism evidence="8 9">
    <name type="scientific">Dinoponera quadriceps</name>
    <name type="common">South American ant</name>
    <dbReference type="NCBI Taxonomy" id="609295"/>
    <lineage>
        <taxon>Eukaryota</taxon>
        <taxon>Metazoa</taxon>
        <taxon>Ecdysozoa</taxon>
        <taxon>Arthropoda</taxon>
        <taxon>Hexapoda</taxon>
        <taxon>Insecta</taxon>
        <taxon>Pterygota</taxon>
        <taxon>Neoptera</taxon>
        <taxon>Endopterygota</taxon>
        <taxon>Hymenoptera</taxon>
        <taxon>Apocrita</taxon>
        <taxon>Aculeata</taxon>
        <taxon>Formicoidea</taxon>
        <taxon>Formicidae</taxon>
        <taxon>Ponerinae</taxon>
        <taxon>Ponerini</taxon>
        <taxon>Dinoponera</taxon>
    </lineage>
</organism>
<dbReference type="RefSeq" id="XP_014474143.1">
    <property type="nucleotide sequence ID" value="XM_014618657.1"/>
</dbReference>
<protein>
    <submittedName>
        <fullName evidence="9">Niacin/nicotinamide transporter NaiP</fullName>
    </submittedName>
</protein>
<comment type="subcellular location">
    <subcellularLocation>
        <location evidence="1">Membrane</location>
        <topology evidence="1">Multi-pass membrane protein</topology>
    </subcellularLocation>
</comment>
<evidence type="ECO:0000259" key="7">
    <source>
        <dbReference type="PROSITE" id="PS50850"/>
    </source>
</evidence>
<evidence type="ECO:0000256" key="6">
    <source>
        <dbReference type="SAM" id="Phobius"/>
    </source>
</evidence>
<keyword evidence="4 6" id="KW-1133">Transmembrane helix</keyword>
<keyword evidence="2" id="KW-0813">Transport</keyword>
<evidence type="ECO:0000313" key="8">
    <source>
        <dbReference type="Proteomes" id="UP000515204"/>
    </source>
</evidence>
<dbReference type="InterPro" id="IPR011701">
    <property type="entry name" value="MFS"/>
</dbReference>
<dbReference type="Pfam" id="PF07690">
    <property type="entry name" value="MFS_1"/>
    <property type="match status" value="1"/>
</dbReference>
<dbReference type="PROSITE" id="PS50850">
    <property type="entry name" value="MFS"/>
    <property type="match status" value="1"/>
</dbReference>
<keyword evidence="8" id="KW-1185">Reference proteome</keyword>
<evidence type="ECO:0000256" key="3">
    <source>
        <dbReference type="ARBA" id="ARBA00022692"/>
    </source>
</evidence>
<feature type="transmembrane region" description="Helical" evidence="6">
    <location>
        <begin position="88"/>
        <end position="111"/>
    </location>
</feature>
<evidence type="ECO:0000256" key="5">
    <source>
        <dbReference type="ARBA" id="ARBA00023136"/>
    </source>
</evidence>
<evidence type="ECO:0000313" key="9">
    <source>
        <dbReference type="RefSeq" id="XP_014474143.1"/>
    </source>
</evidence>